<sequence>MTDIEYLLGAWERGADAANYSTEIEALRQALAQPEQEPVAWITRRTGDGGVVISGYETCEPTDYDSIPVYTAPPKREWVGLTDNERNEMIGRIQHDQFTRQRDLIGKTQIITEMYLKERNT</sequence>
<protein>
    <submittedName>
        <fullName evidence="1">Uncharacterized protein</fullName>
    </submittedName>
</protein>
<proteinExistence type="predicted"/>
<name>A0A6J7WCF8_9CAUD</name>
<accession>A0A6J7WCF8</accession>
<dbReference type="EMBL" id="LR798225">
    <property type="protein sequence ID" value="CAB5194919.1"/>
    <property type="molecule type" value="Genomic_DNA"/>
</dbReference>
<evidence type="ECO:0000313" key="1">
    <source>
        <dbReference type="EMBL" id="CAB5194919.1"/>
    </source>
</evidence>
<gene>
    <name evidence="1" type="ORF">UFOVP172_38</name>
</gene>
<reference evidence="1" key="1">
    <citation type="submission" date="2020-05" db="EMBL/GenBank/DDBJ databases">
        <authorList>
            <person name="Chiriac C."/>
            <person name="Salcher M."/>
            <person name="Ghai R."/>
            <person name="Kavagutti S V."/>
        </authorList>
    </citation>
    <scope>NUCLEOTIDE SEQUENCE</scope>
</reference>
<organism evidence="1">
    <name type="scientific">uncultured Caudovirales phage</name>
    <dbReference type="NCBI Taxonomy" id="2100421"/>
    <lineage>
        <taxon>Viruses</taxon>
        <taxon>Duplodnaviria</taxon>
        <taxon>Heunggongvirae</taxon>
        <taxon>Uroviricota</taxon>
        <taxon>Caudoviricetes</taxon>
        <taxon>Peduoviridae</taxon>
        <taxon>Maltschvirus</taxon>
        <taxon>Maltschvirus maltsch</taxon>
    </lineage>
</organism>